<evidence type="ECO:0000313" key="4">
    <source>
        <dbReference type="EMBL" id="KAH8980670.1"/>
    </source>
</evidence>
<feature type="domain" description="HTH myb-type" evidence="3">
    <location>
        <begin position="320"/>
        <end position="349"/>
    </location>
</feature>
<dbReference type="PANTHER" id="PTHR22705:SF0">
    <property type="entry name" value="ZZ-TYPE ZINC FINGER-CONTAINING PROTEIN 3"/>
    <property type="match status" value="1"/>
</dbReference>
<comment type="caution">
    <text evidence="4">The sequence shown here is derived from an EMBL/GenBank/DDBJ whole genome shotgun (WGS) entry which is preliminary data.</text>
</comment>
<dbReference type="Gene3D" id="1.10.10.60">
    <property type="entry name" value="Homeodomain-like"/>
    <property type="match status" value="1"/>
</dbReference>
<protein>
    <recommendedName>
        <fullName evidence="6">Myb-like domain-containing protein</fullName>
    </recommendedName>
</protein>
<dbReference type="PROSITE" id="PS51294">
    <property type="entry name" value="HTH_MYB"/>
    <property type="match status" value="1"/>
</dbReference>
<reference evidence="4" key="1">
    <citation type="submission" date="2022-01" db="EMBL/GenBank/DDBJ databases">
        <title>Comparative genomics reveals a dynamic genome evolution in the ectomycorrhizal milk-cap (Lactarius) mushrooms.</title>
        <authorList>
            <consortium name="DOE Joint Genome Institute"/>
            <person name="Lebreton A."/>
            <person name="Tang N."/>
            <person name="Kuo A."/>
            <person name="LaButti K."/>
            <person name="Drula E."/>
            <person name="Barry K."/>
            <person name="Clum A."/>
            <person name="Lipzen A."/>
            <person name="Mousain D."/>
            <person name="Ng V."/>
            <person name="Wang R."/>
            <person name="Wang X."/>
            <person name="Dai Y."/>
            <person name="Henrissat B."/>
            <person name="Grigoriev I.V."/>
            <person name="Guerin-Laguette A."/>
            <person name="Yu F."/>
            <person name="Martin F.M."/>
        </authorList>
    </citation>
    <scope>NUCLEOTIDE SEQUENCE</scope>
    <source>
        <strain evidence="4">QP</strain>
    </source>
</reference>
<dbReference type="InterPro" id="IPR037830">
    <property type="entry name" value="ZZZ3"/>
</dbReference>
<evidence type="ECO:0000256" key="1">
    <source>
        <dbReference type="SAM" id="MobiDB-lite"/>
    </source>
</evidence>
<keyword evidence="5" id="KW-1185">Reference proteome</keyword>
<dbReference type="PROSITE" id="PS50090">
    <property type="entry name" value="MYB_LIKE"/>
    <property type="match status" value="1"/>
</dbReference>
<feature type="domain" description="Myb-like" evidence="2">
    <location>
        <begin position="271"/>
        <end position="345"/>
    </location>
</feature>
<dbReference type="InterPro" id="IPR017930">
    <property type="entry name" value="Myb_dom"/>
</dbReference>
<organism evidence="4 5">
    <name type="scientific">Lactarius akahatsu</name>
    <dbReference type="NCBI Taxonomy" id="416441"/>
    <lineage>
        <taxon>Eukaryota</taxon>
        <taxon>Fungi</taxon>
        <taxon>Dikarya</taxon>
        <taxon>Basidiomycota</taxon>
        <taxon>Agaricomycotina</taxon>
        <taxon>Agaricomycetes</taxon>
        <taxon>Russulales</taxon>
        <taxon>Russulaceae</taxon>
        <taxon>Lactarius</taxon>
    </lineage>
</organism>
<evidence type="ECO:0000259" key="3">
    <source>
        <dbReference type="PROSITE" id="PS51294"/>
    </source>
</evidence>
<evidence type="ECO:0000259" key="2">
    <source>
        <dbReference type="PROSITE" id="PS50090"/>
    </source>
</evidence>
<dbReference type="Proteomes" id="UP001201163">
    <property type="component" value="Unassembled WGS sequence"/>
</dbReference>
<dbReference type="InterPro" id="IPR001005">
    <property type="entry name" value="SANT/Myb"/>
</dbReference>
<sequence>MLHPVKNNFDALEVYIQSQKALLARTHSDIDRLRLLREQATANPEHFFDTFDEKLNNNVFHFDHQPDIATEVQDKIDWDIFKGQDPTPLRAFAADLRAAHYARSQPSTTQQTALSSAQQLVRRARRAIIEPVLASFELSSDSSDGEQLAPENLRPTREREQLRRIHLRNKGGLTLRTSGVHIRRDIGDESADVDIATPDGGPVAATLTPGALMTSASDPVNLPSPRPTRSRRPPNRAPATTTKAKVLALQTNLHPEPDKCPPAAVKKEKPKSETYKQAWSISEQHLLERLLTEIPDGEKNRYETPFLPVREGNVNIKIHRWSKISKAMGGRRTPRQVASRVQKYFEKLKLFGVNVERA</sequence>
<dbReference type="PANTHER" id="PTHR22705">
    <property type="entry name" value="ZINC FINGER, ZZ DOMAIN CONTAINING 3"/>
    <property type="match status" value="1"/>
</dbReference>
<dbReference type="AlphaFoldDB" id="A0AAD4L560"/>
<evidence type="ECO:0008006" key="6">
    <source>
        <dbReference type="Google" id="ProtNLM"/>
    </source>
</evidence>
<gene>
    <name evidence="4" type="ORF">EDB92DRAFT_1899866</name>
</gene>
<feature type="compositionally biased region" description="Basic and acidic residues" evidence="1">
    <location>
        <begin position="255"/>
        <end position="272"/>
    </location>
</feature>
<name>A0AAD4L560_9AGAM</name>
<evidence type="ECO:0000313" key="5">
    <source>
        <dbReference type="Proteomes" id="UP001201163"/>
    </source>
</evidence>
<accession>A0AAD4L560</accession>
<dbReference type="SMART" id="SM00717">
    <property type="entry name" value="SANT"/>
    <property type="match status" value="1"/>
</dbReference>
<dbReference type="EMBL" id="JAKELL010000132">
    <property type="protein sequence ID" value="KAH8980670.1"/>
    <property type="molecule type" value="Genomic_DNA"/>
</dbReference>
<feature type="region of interest" description="Disordered" evidence="1">
    <location>
        <begin position="193"/>
        <end position="242"/>
    </location>
</feature>
<proteinExistence type="predicted"/>
<feature type="region of interest" description="Disordered" evidence="1">
    <location>
        <begin position="253"/>
        <end position="272"/>
    </location>
</feature>